<gene>
    <name evidence="1" type="ORF">MgSA37_03405</name>
</gene>
<organism evidence="1 2">
    <name type="scientific">Mucilaginibacter gotjawali</name>
    <dbReference type="NCBI Taxonomy" id="1550579"/>
    <lineage>
        <taxon>Bacteria</taxon>
        <taxon>Pseudomonadati</taxon>
        <taxon>Bacteroidota</taxon>
        <taxon>Sphingobacteriia</taxon>
        <taxon>Sphingobacteriales</taxon>
        <taxon>Sphingobacteriaceae</taxon>
        <taxon>Mucilaginibacter</taxon>
    </lineage>
</organism>
<accession>A0A0X8X879</accession>
<evidence type="ECO:0000313" key="2">
    <source>
        <dbReference type="Proteomes" id="UP000218263"/>
    </source>
</evidence>
<keyword evidence="2" id="KW-1185">Reference proteome</keyword>
<name>A0A0X8X879_9SPHI</name>
<dbReference type="EMBL" id="AP017313">
    <property type="protein sequence ID" value="BAU55224.1"/>
    <property type="molecule type" value="Genomic_DNA"/>
</dbReference>
<sequence length="215" mass="24644">MKPFNTLFITFSLIISFCCAFGQNKFAKISYKDDSPFTGYIINEKGDTVKCEFKKPALGPLRYKPVNSTDKFKKPSPDAVKEYFSTYDSCTYVALYADTNSSDMTYLKRLENGLLCLYEQVVIVNRDIYMNGYYYGSSNNIYVYVNKDNGTLREIKSNTLNIAGESRKKRKAYLLSLIADDADLAKQFDAEQDYDIKTLRHYIHAYNVFKSAAAK</sequence>
<dbReference type="Proteomes" id="UP000218263">
    <property type="component" value="Chromosome"/>
</dbReference>
<dbReference type="AlphaFoldDB" id="A0A0X8X879"/>
<dbReference type="RefSeq" id="WP_096353459.1">
    <property type="nucleotide sequence ID" value="NZ_AP017313.1"/>
</dbReference>
<proteinExistence type="predicted"/>
<protein>
    <submittedName>
        <fullName evidence="1">Uncharacterized protein</fullName>
    </submittedName>
</protein>
<evidence type="ECO:0000313" key="1">
    <source>
        <dbReference type="EMBL" id="BAU55224.1"/>
    </source>
</evidence>
<reference evidence="1 2" key="1">
    <citation type="submission" date="2015-12" db="EMBL/GenBank/DDBJ databases">
        <title>Genome sequence of Mucilaginibacter gotjawali.</title>
        <authorList>
            <person name="Lee J.S."/>
            <person name="Lee K.C."/>
            <person name="Kim K.K."/>
            <person name="Lee B.W."/>
        </authorList>
    </citation>
    <scope>NUCLEOTIDE SEQUENCE [LARGE SCALE GENOMIC DNA]</scope>
    <source>
        <strain evidence="1 2">SA3-7</strain>
    </source>
</reference>
<dbReference type="KEGG" id="mgot:MgSA37_03405"/>